<accession>M7BXE7</accession>
<feature type="compositionally biased region" description="Basic and acidic residues" evidence="1">
    <location>
        <begin position="159"/>
        <end position="168"/>
    </location>
</feature>
<evidence type="ECO:0000313" key="2">
    <source>
        <dbReference type="EMBL" id="EMP40500.1"/>
    </source>
</evidence>
<dbReference type="AlphaFoldDB" id="M7BXE7"/>
<proteinExistence type="predicted"/>
<organism evidence="2 3">
    <name type="scientific">Chelonia mydas</name>
    <name type="common">Green sea-turtle</name>
    <name type="synonym">Chelonia agassizi</name>
    <dbReference type="NCBI Taxonomy" id="8469"/>
    <lineage>
        <taxon>Eukaryota</taxon>
        <taxon>Metazoa</taxon>
        <taxon>Chordata</taxon>
        <taxon>Craniata</taxon>
        <taxon>Vertebrata</taxon>
        <taxon>Euteleostomi</taxon>
        <taxon>Archelosauria</taxon>
        <taxon>Testudinata</taxon>
        <taxon>Testudines</taxon>
        <taxon>Cryptodira</taxon>
        <taxon>Durocryptodira</taxon>
        <taxon>Americhelydia</taxon>
        <taxon>Chelonioidea</taxon>
        <taxon>Cheloniidae</taxon>
        <taxon>Chelonia</taxon>
    </lineage>
</organism>
<feature type="region of interest" description="Disordered" evidence="1">
    <location>
        <begin position="150"/>
        <end position="176"/>
    </location>
</feature>
<protein>
    <submittedName>
        <fullName evidence="2">Uncharacterized protein</fullName>
    </submittedName>
</protein>
<reference evidence="3" key="1">
    <citation type="journal article" date="2013" name="Nat. Genet.">
        <title>The draft genomes of soft-shell turtle and green sea turtle yield insights into the development and evolution of the turtle-specific body plan.</title>
        <authorList>
            <person name="Wang Z."/>
            <person name="Pascual-Anaya J."/>
            <person name="Zadissa A."/>
            <person name="Li W."/>
            <person name="Niimura Y."/>
            <person name="Huang Z."/>
            <person name="Li C."/>
            <person name="White S."/>
            <person name="Xiong Z."/>
            <person name="Fang D."/>
            <person name="Wang B."/>
            <person name="Ming Y."/>
            <person name="Chen Y."/>
            <person name="Zheng Y."/>
            <person name="Kuraku S."/>
            <person name="Pignatelli M."/>
            <person name="Herrero J."/>
            <person name="Beal K."/>
            <person name="Nozawa M."/>
            <person name="Li Q."/>
            <person name="Wang J."/>
            <person name="Zhang H."/>
            <person name="Yu L."/>
            <person name="Shigenobu S."/>
            <person name="Wang J."/>
            <person name="Liu J."/>
            <person name="Flicek P."/>
            <person name="Searle S."/>
            <person name="Wang J."/>
            <person name="Kuratani S."/>
            <person name="Yin Y."/>
            <person name="Aken B."/>
            <person name="Zhang G."/>
            <person name="Irie N."/>
        </authorList>
    </citation>
    <scope>NUCLEOTIDE SEQUENCE [LARGE SCALE GENOMIC DNA]</scope>
</reference>
<gene>
    <name evidence="2" type="ORF">UY3_02238</name>
</gene>
<evidence type="ECO:0000256" key="1">
    <source>
        <dbReference type="SAM" id="MobiDB-lite"/>
    </source>
</evidence>
<sequence>MKPLLSIKDPNGGKREQLCRGALTSCYTDLHQLGICVYLSQPSISFEKSKKHAPMQVLTARTDSQGAGSGQCQQSVRKKCNWLVLAASGLIEISGGRNRPYRVGSHNRETATQALPRLRKNWQEFANTLGKCETRALVKSFVSMDAFYGEPTSSESEEQQERPLKRTEVLPIRKTK</sequence>
<dbReference type="Proteomes" id="UP000031443">
    <property type="component" value="Unassembled WGS sequence"/>
</dbReference>
<keyword evidence="3" id="KW-1185">Reference proteome</keyword>
<evidence type="ECO:0000313" key="3">
    <source>
        <dbReference type="Proteomes" id="UP000031443"/>
    </source>
</evidence>
<name>M7BXE7_CHEMY</name>
<dbReference type="EMBL" id="KB509732">
    <property type="protein sequence ID" value="EMP40500.1"/>
    <property type="molecule type" value="Genomic_DNA"/>
</dbReference>